<feature type="compositionally biased region" description="Gly residues" evidence="1">
    <location>
        <begin position="87"/>
        <end position="98"/>
    </location>
</feature>
<reference evidence="4 5" key="1">
    <citation type="submission" date="2019-07" db="EMBL/GenBank/DDBJ databases">
        <title>Cryptosporangium phraense sp. nov., isolated from plant litter.</title>
        <authorList>
            <person name="Suriyachadkun C."/>
        </authorList>
    </citation>
    <scope>NUCLEOTIDE SEQUENCE [LARGE SCALE GENOMIC DNA]</scope>
    <source>
        <strain evidence="4 5">A-T 5661</strain>
    </source>
</reference>
<dbReference type="Proteomes" id="UP000317982">
    <property type="component" value="Unassembled WGS sequence"/>
</dbReference>
<evidence type="ECO:0000256" key="1">
    <source>
        <dbReference type="SAM" id="MobiDB-lite"/>
    </source>
</evidence>
<evidence type="ECO:0000313" key="4">
    <source>
        <dbReference type="EMBL" id="TQS45416.1"/>
    </source>
</evidence>
<dbReference type="RefSeq" id="WP_142704281.1">
    <property type="nucleotide sequence ID" value="NZ_VIRS01000005.1"/>
</dbReference>
<dbReference type="OrthoDB" id="581239at2"/>
<feature type="compositionally biased region" description="Low complexity" evidence="1">
    <location>
        <begin position="63"/>
        <end position="78"/>
    </location>
</feature>
<dbReference type="PANTHER" id="PTHR43662">
    <property type="match status" value="1"/>
</dbReference>
<feature type="region of interest" description="Disordered" evidence="1">
    <location>
        <begin position="38"/>
        <end position="127"/>
    </location>
</feature>
<feature type="domain" description="DUF1996" evidence="3">
    <location>
        <begin position="175"/>
        <end position="388"/>
    </location>
</feature>
<protein>
    <submittedName>
        <fullName evidence="4">DUF1996 domain-containing protein</fullName>
    </submittedName>
</protein>
<accession>A0A545AVR0</accession>
<evidence type="ECO:0000313" key="5">
    <source>
        <dbReference type="Proteomes" id="UP000317982"/>
    </source>
</evidence>
<gene>
    <name evidence="4" type="ORF">FL583_10060</name>
</gene>
<dbReference type="AlphaFoldDB" id="A0A545AVR0"/>
<keyword evidence="2" id="KW-0472">Membrane</keyword>
<sequence>MTGPKRHKRPPNQFRRRGLIITAVVTTMVVALGVGTASAGMRGDRHGRGWHNWGYGQNHNHGSQSADPSASSSESTDPNATPSDDGNGNGNNGNGNNGNGADPSASASQTAGGGDETEAPSNEVDPADYINIRQVQPKQAVRIGRNGSPGVFKQIRCGLQNRHNSDNFIAAPGVGNGAHHFHDYTGNTTTDANSTDQSLAAGGTTCNLGDKSAYFWPVIRDVTQGDTQGLPGEVKADLNTGAILKPRFTIQYVGNPKSKVTALKQNVRVLAGDAKAPVNGGANQRAQFTCSGFTNRISTDKYTLCPNGRGFTEISEFPSCWDGQNTDSANHRTHIVYPDAQGNCPAANPVVVPKLVITTTYNVKPGPTFRLDSFPESLHKPISLHNDWFNLVPDNVMNQIVQCLNTGRRC</sequence>
<keyword evidence="2" id="KW-0812">Transmembrane</keyword>
<evidence type="ECO:0000256" key="2">
    <source>
        <dbReference type="SAM" id="Phobius"/>
    </source>
</evidence>
<keyword evidence="5" id="KW-1185">Reference proteome</keyword>
<name>A0A545AVR0_9ACTN</name>
<dbReference type="InParanoid" id="A0A545AVR0"/>
<proteinExistence type="predicted"/>
<dbReference type="InterPro" id="IPR018535">
    <property type="entry name" value="DUF1996"/>
</dbReference>
<dbReference type="Pfam" id="PF09362">
    <property type="entry name" value="DUF1996"/>
    <property type="match status" value="1"/>
</dbReference>
<comment type="caution">
    <text evidence="4">The sequence shown here is derived from an EMBL/GenBank/DDBJ whole genome shotgun (WGS) entry which is preliminary data.</text>
</comment>
<evidence type="ECO:0000259" key="3">
    <source>
        <dbReference type="Pfam" id="PF09362"/>
    </source>
</evidence>
<organism evidence="4 5">
    <name type="scientific">Cryptosporangium phraense</name>
    <dbReference type="NCBI Taxonomy" id="2593070"/>
    <lineage>
        <taxon>Bacteria</taxon>
        <taxon>Bacillati</taxon>
        <taxon>Actinomycetota</taxon>
        <taxon>Actinomycetes</taxon>
        <taxon>Cryptosporangiales</taxon>
        <taxon>Cryptosporangiaceae</taxon>
        <taxon>Cryptosporangium</taxon>
    </lineage>
</organism>
<dbReference type="PANTHER" id="PTHR43662:SF3">
    <property type="entry name" value="DOMAIN PROTEIN, PUTATIVE (AFU_ORTHOLOGUE AFUA_6G11970)-RELATED"/>
    <property type="match status" value="1"/>
</dbReference>
<keyword evidence="2" id="KW-1133">Transmembrane helix</keyword>
<feature type="transmembrane region" description="Helical" evidence="2">
    <location>
        <begin position="20"/>
        <end position="41"/>
    </location>
</feature>
<dbReference type="EMBL" id="VIRS01000005">
    <property type="protein sequence ID" value="TQS45416.1"/>
    <property type="molecule type" value="Genomic_DNA"/>
</dbReference>